<dbReference type="PANTHER" id="PTHR43346">
    <property type="entry name" value="LIGAND BINDING DOMAIN PROTEIN, PUTATIVE (AFU_ORTHOLOGUE AFUA_6G14370)-RELATED"/>
    <property type="match status" value="1"/>
</dbReference>
<dbReference type="KEGG" id="npy:NPRO_19900"/>
<dbReference type="PANTHER" id="PTHR43346:SF1">
    <property type="entry name" value="QUERCETIN 2,3-DIOXYGENASE-RELATED"/>
    <property type="match status" value="1"/>
</dbReference>
<gene>
    <name evidence="2" type="ORF">NPRO_19900</name>
</gene>
<name>A0A809RIR7_9BACT</name>
<reference evidence="2" key="1">
    <citation type="journal article" name="DNA Res.">
        <title>The physiological potential of anammox bacteria as revealed by their core genome structure.</title>
        <authorList>
            <person name="Okubo T."/>
            <person name="Toyoda A."/>
            <person name="Fukuhara K."/>
            <person name="Uchiyama I."/>
            <person name="Harigaya Y."/>
            <person name="Kuroiwa M."/>
            <person name="Suzuki T."/>
            <person name="Murakami Y."/>
            <person name="Suwa Y."/>
            <person name="Takami H."/>
        </authorList>
    </citation>
    <scope>NUCLEOTIDE SEQUENCE</scope>
    <source>
        <strain evidence="2">317325-2</strain>
    </source>
</reference>
<accession>A0A809RIR7</accession>
<dbReference type="Pfam" id="PF07883">
    <property type="entry name" value="Cupin_2"/>
    <property type="match status" value="1"/>
</dbReference>
<keyword evidence="2" id="KW-0413">Isomerase</keyword>
<evidence type="ECO:0000259" key="1">
    <source>
        <dbReference type="Pfam" id="PF07883"/>
    </source>
</evidence>
<protein>
    <submittedName>
        <fullName evidence="2">Mannose-6-phosphate isomerase, cupin superfamily</fullName>
    </submittedName>
</protein>
<feature type="domain" description="Cupin type-2" evidence="1">
    <location>
        <begin position="86"/>
        <end position="146"/>
    </location>
</feature>
<proteinExistence type="predicted"/>
<dbReference type="InterPro" id="IPR014710">
    <property type="entry name" value="RmlC-like_jellyroll"/>
</dbReference>
<dbReference type="Gene3D" id="2.60.120.10">
    <property type="entry name" value="Jelly Rolls"/>
    <property type="match status" value="1"/>
</dbReference>
<dbReference type="EMBL" id="AP021858">
    <property type="protein sequence ID" value="BBO24395.1"/>
    <property type="molecule type" value="Genomic_DNA"/>
</dbReference>
<dbReference type="GO" id="GO:0016853">
    <property type="term" value="F:isomerase activity"/>
    <property type="evidence" value="ECO:0007669"/>
    <property type="project" value="UniProtKB-KW"/>
</dbReference>
<organism evidence="2 3">
    <name type="scientific">Candidatus Nitrosymbiomonas proteolyticus</name>
    <dbReference type="NCBI Taxonomy" id="2608984"/>
    <lineage>
        <taxon>Bacteria</taxon>
        <taxon>Bacillati</taxon>
        <taxon>Armatimonadota</taxon>
        <taxon>Armatimonadota incertae sedis</taxon>
        <taxon>Candidatus Nitrosymbiomonas</taxon>
    </lineage>
</organism>
<evidence type="ECO:0000313" key="3">
    <source>
        <dbReference type="Proteomes" id="UP000662873"/>
    </source>
</evidence>
<dbReference type="InterPro" id="IPR011051">
    <property type="entry name" value="RmlC_Cupin_sf"/>
</dbReference>
<dbReference type="Proteomes" id="UP000662873">
    <property type="component" value="Chromosome"/>
</dbReference>
<dbReference type="InterPro" id="IPR052538">
    <property type="entry name" value="Flavonoid_dioxygenase-like"/>
</dbReference>
<dbReference type="SUPFAM" id="SSF51182">
    <property type="entry name" value="RmlC-like cupins"/>
    <property type="match status" value="1"/>
</dbReference>
<dbReference type="AlphaFoldDB" id="A0A809RIR7"/>
<sequence length="167" mass="17146">MAHYNAAMSTLKWTRPVARVAIAAAACIGSLAIADLTESSAQGAQAKVGSVAKLLAEASADPAAPITTAPFTTGEHCSINLLSVKGIVPAHYHAKHEETVLIEFGSGTMRLGDKKVRVAAGDLMHIPKGVVHGFVPDSGGVRVVSIFAPAFDGKDRVLVPPGALTGK</sequence>
<evidence type="ECO:0000313" key="2">
    <source>
        <dbReference type="EMBL" id="BBO24395.1"/>
    </source>
</evidence>
<dbReference type="InterPro" id="IPR013096">
    <property type="entry name" value="Cupin_2"/>
</dbReference>